<dbReference type="InterPro" id="IPR002018">
    <property type="entry name" value="CarbesteraseB"/>
</dbReference>
<comment type="caution">
    <text evidence="5">The sequence shown here is derived from an EMBL/GenBank/DDBJ whole genome shotgun (WGS) entry which is preliminary data.</text>
</comment>
<dbReference type="OrthoDB" id="408631at2759"/>
<comment type="similarity">
    <text evidence="1 3">Belongs to the type-B carboxylesterase/lipase family.</text>
</comment>
<proteinExistence type="inferred from homology"/>
<evidence type="ECO:0000256" key="3">
    <source>
        <dbReference type="RuleBase" id="RU361235"/>
    </source>
</evidence>
<dbReference type="InterPro" id="IPR019826">
    <property type="entry name" value="Carboxylesterase_B_AS"/>
</dbReference>
<dbReference type="InterPro" id="IPR029058">
    <property type="entry name" value="AB_hydrolase_fold"/>
</dbReference>
<evidence type="ECO:0000256" key="2">
    <source>
        <dbReference type="ARBA" id="ARBA00022801"/>
    </source>
</evidence>
<organism evidence="5 6">
    <name type="scientific">Triparma columacea</name>
    <dbReference type="NCBI Taxonomy" id="722753"/>
    <lineage>
        <taxon>Eukaryota</taxon>
        <taxon>Sar</taxon>
        <taxon>Stramenopiles</taxon>
        <taxon>Ochrophyta</taxon>
        <taxon>Bolidophyceae</taxon>
        <taxon>Parmales</taxon>
        <taxon>Triparmaceae</taxon>
        <taxon>Triparma</taxon>
    </lineage>
</organism>
<name>A0A9W7GE55_9STRA</name>
<evidence type="ECO:0000256" key="1">
    <source>
        <dbReference type="ARBA" id="ARBA00005964"/>
    </source>
</evidence>
<dbReference type="PANTHER" id="PTHR11559">
    <property type="entry name" value="CARBOXYLESTERASE"/>
    <property type="match status" value="1"/>
</dbReference>
<dbReference type="GO" id="GO:0016787">
    <property type="term" value="F:hydrolase activity"/>
    <property type="evidence" value="ECO:0007669"/>
    <property type="project" value="UniProtKB-KW"/>
</dbReference>
<protein>
    <recommendedName>
        <fullName evidence="3">Carboxylic ester hydrolase</fullName>
        <ecNumber evidence="3">3.1.1.-</ecNumber>
    </recommendedName>
</protein>
<dbReference type="InterPro" id="IPR050309">
    <property type="entry name" value="Type-B_Carboxylest/Lipase"/>
</dbReference>
<keyword evidence="6" id="KW-1185">Reference proteome</keyword>
<evidence type="ECO:0000259" key="4">
    <source>
        <dbReference type="Pfam" id="PF00135"/>
    </source>
</evidence>
<dbReference type="PROSITE" id="PS00122">
    <property type="entry name" value="CARBOXYLESTERASE_B_1"/>
    <property type="match status" value="1"/>
</dbReference>
<dbReference type="Proteomes" id="UP001165065">
    <property type="component" value="Unassembled WGS sequence"/>
</dbReference>
<accession>A0A9W7GE55</accession>
<evidence type="ECO:0000313" key="6">
    <source>
        <dbReference type="Proteomes" id="UP001165065"/>
    </source>
</evidence>
<keyword evidence="2 3" id="KW-0378">Hydrolase</keyword>
<gene>
    <name evidence="5" type="ORF">TrCOL_g6508</name>
</gene>
<dbReference type="EMBL" id="BRYA01000153">
    <property type="protein sequence ID" value="GMI41559.1"/>
    <property type="molecule type" value="Genomic_DNA"/>
</dbReference>
<dbReference type="EC" id="3.1.1.-" evidence="3"/>
<dbReference type="SUPFAM" id="SSF53474">
    <property type="entry name" value="alpha/beta-Hydrolases"/>
    <property type="match status" value="1"/>
</dbReference>
<sequence>MTPNFTCALIALWMTCMYINPTSADTILFSAPKATLDQPDDTSSSSGTFTLTGKYSKHDTAVFHGIPYATAPVGDARFKSPQPLLEPQSDAKVQEPKSMCPQFSFTKNIHLGSEDCLHLSIYVPKNKGINNSEAFPPKTPLPVMFWIFGGAFVLGDNQEFEFYNGEKLAHNEDVIVVAANYRVGAFGFLAHEEFMNEDSYSSTGNMGIQDQRMALQWVQDNIAAFGGNPDDVTIFGQSAGGMSVCTLVSNPFNKGLFSRAIMESGTCNSPEFYQTLPNALDFGRTYSDIVGCPSSTPDESASYLACMRGKKTSEIMYGMLKAWELFKRASPDNFMDVFGNETHSIDAMMLAAAPFIPTLAPLMPFGPVADGTDVGMPKLPYDSIAAGEANKIPFMMGTTSNEGSMFLPMIPSVVKGINHLPLKTDDVPLIIHHVLDPVIGEDVVTEMLPELLDIYNINDYPNVDAQVSRILRDYFNYMTRWVDFKLLGCYHTSEVYFVFANSWPPIVHPFSRDDKTVASNIQNYWTNFARHGDPNGEDSETMWAPWTEDAEEYLELNLPSVGKSKLQADQCDFHDKMLGYAA</sequence>
<dbReference type="Pfam" id="PF00135">
    <property type="entry name" value="COesterase"/>
    <property type="match status" value="2"/>
</dbReference>
<dbReference type="AlphaFoldDB" id="A0A9W7GE55"/>
<feature type="domain" description="Carboxylesterase type B" evidence="4">
    <location>
        <begin position="53"/>
        <end position="475"/>
    </location>
</feature>
<dbReference type="Gene3D" id="3.40.50.1820">
    <property type="entry name" value="alpha/beta hydrolase"/>
    <property type="match status" value="1"/>
</dbReference>
<feature type="signal peptide" evidence="3">
    <location>
        <begin position="1"/>
        <end position="24"/>
    </location>
</feature>
<feature type="domain" description="Carboxylesterase type B" evidence="4">
    <location>
        <begin position="485"/>
        <end position="573"/>
    </location>
</feature>
<feature type="chain" id="PRO_5041021035" description="Carboxylic ester hydrolase" evidence="3">
    <location>
        <begin position="25"/>
        <end position="582"/>
    </location>
</feature>
<evidence type="ECO:0000313" key="5">
    <source>
        <dbReference type="EMBL" id="GMI41559.1"/>
    </source>
</evidence>
<keyword evidence="3" id="KW-0732">Signal</keyword>
<reference evidence="6" key="1">
    <citation type="journal article" date="2023" name="Commun. Biol.">
        <title>Genome analysis of Parmales, the sister group of diatoms, reveals the evolutionary specialization of diatoms from phago-mixotrophs to photoautotrophs.</title>
        <authorList>
            <person name="Ban H."/>
            <person name="Sato S."/>
            <person name="Yoshikawa S."/>
            <person name="Yamada K."/>
            <person name="Nakamura Y."/>
            <person name="Ichinomiya M."/>
            <person name="Sato N."/>
            <person name="Blanc-Mathieu R."/>
            <person name="Endo H."/>
            <person name="Kuwata A."/>
            <person name="Ogata H."/>
        </authorList>
    </citation>
    <scope>NUCLEOTIDE SEQUENCE [LARGE SCALE GENOMIC DNA]</scope>
</reference>